<comment type="similarity">
    <text evidence="15">Belongs to the AAA ATPase family.</text>
</comment>
<keyword evidence="3 14" id="KW-0645">Protease</keyword>
<feature type="transmembrane region" description="Helical" evidence="14">
    <location>
        <begin position="6"/>
        <end position="28"/>
    </location>
</feature>
<comment type="similarity">
    <text evidence="2 14">In the C-terminal section; belongs to the peptidase M41 family.</text>
</comment>
<feature type="transmembrane region" description="Helical" evidence="14">
    <location>
        <begin position="113"/>
        <end position="135"/>
    </location>
</feature>
<dbReference type="GO" id="GO:0005524">
    <property type="term" value="F:ATP binding"/>
    <property type="evidence" value="ECO:0007669"/>
    <property type="project" value="UniProtKB-UniRule"/>
</dbReference>
<dbReference type="Pfam" id="PF01434">
    <property type="entry name" value="Peptidase_M41"/>
    <property type="match status" value="1"/>
</dbReference>
<dbReference type="GO" id="GO:0030163">
    <property type="term" value="P:protein catabolic process"/>
    <property type="evidence" value="ECO:0007669"/>
    <property type="project" value="UniProtKB-UniRule"/>
</dbReference>
<evidence type="ECO:0000256" key="2">
    <source>
        <dbReference type="ARBA" id="ARBA00010044"/>
    </source>
</evidence>
<dbReference type="InterPro" id="IPR041569">
    <property type="entry name" value="AAA_lid_3"/>
</dbReference>
<comment type="subcellular location">
    <subcellularLocation>
        <location evidence="14">Cell membrane</location>
        <topology evidence="14">Multi-pass membrane protein</topology>
        <orientation evidence="14">Cytoplasmic side</orientation>
    </subcellularLocation>
    <subcellularLocation>
        <location evidence="1">Membrane</location>
    </subcellularLocation>
</comment>
<dbReference type="SMART" id="SM00382">
    <property type="entry name" value="AAA"/>
    <property type="match status" value="1"/>
</dbReference>
<dbReference type="PANTHER" id="PTHR23076">
    <property type="entry name" value="METALLOPROTEASE M41 FTSH"/>
    <property type="match status" value="1"/>
</dbReference>
<dbReference type="GO" id="GO:0008270">
    <property type="term" value="F:zinc ion binding"/>
    <property type="evidence" value="ECO:0007669"/>
    <property type="project" value="UniProtKB-UniRule"/>
</dbReference>
<dbReference type="GO" id="GO:0006508">
    <property type="term" value="P:proteolysis"/>
    <property type="evidence" value="ECO:0007669"/>
    <property type="project" value="UniProtKB-KW"/>
</dbReference>
<dbReference type="InterPro" id="IPR005936">
    <property type="entry name" value="FtsH"/>
</dbReference>
<evidence type="ECO:0000256" key="7">
    <source>
        <dbReference type="ARBA" id="ARBA00022801"/>
    </source>
</evidence>
<evidence type="ECO:0000256" key="13">
    <source>
        <dbReference type="ARBA" id="ARBA00061570"/>
    </source>
</evidence>
<evidence type="ECO:0000256" key="14">
    <source>
        <dbReference type="HAMAP-Rule" id="MF_01458"/>
    </source>
</evidence>
<evidence type="ECO:0000256" key="12">
    <source>
        <dbReference type="ARBA" id="ARBA00023136"/>
    </source>
</evidence>
<comment type="function">
    <text evidence="14">Acts as a processive, ATP-dependent zinc metallopeptidase for both cytoplasmic and membrane proteins. Plays a role in the quality control of integral membrane proteins.</text>
</comment>
<dbReference type="Pfam" id="PF17862">
    <property type="entry name" value="AAA_lid_3"/>
    <property type="match status" value="1"/>
</dbReference>
<dbReference type="PANTHER" id="PTHR23076:SF97">
    <property type="entry name" value="ATP-DEPENDENT ZINC METALLOPROTEASE YME1L1"/>
    <property type="match status" value="1"/>
</dbReference>
<feature type="binding site" evidence="14">
    <location>
        <position position="503"/>
    </location>
    <ligand>
        <name>Zn(2+)</name>
        <dbReference type="ChEBI" id="CHEBI:29105"/>
        <note>catalytic</note>
    </ligand>
</feature>
<comment type="similarity">
    <text evidence="13 14">In the central section; belongs to the AAA ATPase family.</text>
</comment>
<feature type="binding site" evidence="14">
    <location>
        <begin position="205"/>
        <end position="212"/>
    </location>
    <ligand>
        <name>ATP</name>
        <dbReference type="ChEBI" id="CHEBI:30616"/>
    </ligand>
</feature>
<evidence type="ECO:0000256" key="11">
    <source>
        <dbReference type="ARBA" id="ARBA00023049"/>
    </source>
</evidence>
<feature type="compositionally biased region" description="Pro residues" evidence="16">
    <location>
        <begin position="713"/>
        <end position="724"/>
    </location>
</feature>
<feature type="active site" evidence="14">
    <location>
        <position position="428"/>
    </location>
</feature>
<dbReference type="InterPro" id="IPR003960">
    <property type="entry name" value="ATPase_AAA_CS"/>
</dbReference>
<evidence type="ECO:0000256" key="6">
    <source>
        <dbReference type="ARBA" id="ARBA00022741"/>
    </source>
</evidence>
<dbReference type="SUPFAM" id="SSF52540">
    <property type="entry name" value="P-loop containing nucleoside triphosphate hydrolases"/>
    <property type="match status" value="1"/>
</dbReference>
<feature type="binding site" evidence="14">
    <location>
        <position position="427"/>
    </location>
    <ligand>
        <name>Zn(2+)</name>
        <dbReference type="ChEBI" id="CHEBI:29105"/>
        <note>catalytic</note>
    </ligand>
</feature>
<feature type="binding site" evidence="14">
    <location>
        <position position="431"/>
    </location>
    <ligand>
        <name>Zn(2+)</name>
        <dbReference type="ChEBI" id="CHEBI:29105"/>
        <note>catalytic</note>
    </ligand>
</feature>
<dbReference type="FunFam" id="1.10.8.60:FF:000001">
    <property type="entry name" value="ATP-dependent zinc metalloprotease FtsH"/>
    <property type="match status" value="1"/>
</dbReference>
<keyword evidence="12 14" id="KW-0472">Membrane</keyword>
<dbReference type="EC" id="3.4.24.-" evidence="14"/>
<dbReference type="InterPro" id="IPR003593">
    <property type="entry name" value="AAA+_ATPase"/>
</dbReference>
<dbReference type="InterPro" id="IPR003959">
    <property type="entry name" value="ATPase_AAA_core"/>
</dbReference>
<keyword evidence="5 14" id="KW-0479">Metal-binding</keyword>
<dbReference type="KEGG" id="prv:G7070_05135"/>
<keyword evidence="19" id="KW-1185">Reference proteome</keyword>
<dbReference type="InterPro" id="IPR027417">
    <property type="entry name" value="P-loop_NTPase"/>
</dbReference>
<dbReference type="Pfam" id="PF00004">
    <property type="entry name" value="AAA"/>
    <property type="match status" value="1"/>
</dbReference>
<evidence type="ECO:0000256" key="1">
    <source>
        <dbReference type="ARBA" id="ARBA00004370"/>
    </source>
</evidence>
<dbReference type="GO" id="GO:0005886">
    <property type="term" value="C:plasma membrane"/>
    <property type="evidence" value="ECO:0007669"/>
    <property type="project" value="UniProtKB-SubCell"/>
</dbReference>
<dbReference type="PROSITE" id="PS00674">
    <property type="entry name" value="AAA"/>
    <property type="match status" value="1"/>
</dbReference>
<organism evidence="18 19">
    <name type="scientific">Propioniciclava coleopterorum</name>
    <dbReference type="NCBI Taxonomy" id="2714937"/>
    <lineage>
        <taxon>Bacteria</taxon>
        <taxon>Bacillati</taxon>
        <taxon>Actinomycetota</taxon>
        <taxon>Actinomycetes</taxon>
        <taxon>Propionibacteriales</taxon>
        <taxon>Propionibacteriaceae</taxon>
        <taxon>Propioniciclava</taxon>
    </lineage>
</organism>
<evidence type="ECO:0000256" key="3">
    <source>
        <dbReference type="ARBA" id="ARBA00022670"/>
    </source>
</evidence>
<keyword evidence="4 14" id="KW-0812">Transmembrane</keyword>
<keyword evidence="11 14" id="KW-0482">Metalloprotease</keyword>
<dbReference type="NCBIfam" id="TIGR01241">
    <property type="entry name" value="FtsH_fam"/>
    <property type="match status" value="1"/>
</dbReference>
<comment type="cofactor">
    <cofactor evidence="14">
        <name>Zn(2+)</name>
        <dbReference type="ChEBI" id="CHEBI:29105"/>
    </cofactor>
    <text evidence="14">Binds 1 zinc ion per subunit.</text>
</comment>
<evidence type="ECO:0000256" key="16">
    <source>
        <dbReference type="SAM" id="MobiDB-lite"/>
    </source>
</evidence>
<evidence type="ECO:0000256" key="8">
    <source>
        <dbReference type="ARBA" id="ARBA00022833"/>
    </source>
</evidence>
<feature type="compositionally biased region" description="Low complexity" evidence="16">
    <location>
        <begin position="751"/>
        <end position="768"/>
    </location>
</feature>
<feature type="compositionally biased region" description="Low complexity" evidence="16">
    <location>
        <begin position="660"/>
        <end position="699"/>
    </location>
</feature>
<evidence type="ECO:0000256" key="15">
    <source>
        <dbReference type="RuleBase" id="RU003651"/>
    </source>
</evidence>
<dbReference type="Gene3D" id="1.20.58.760">
    <property type="entry name" value="Peptidase M41"/>
    <property type="match status" value="1"/>
</dbReference>
<dbReference type="GO" id="GO:0004222">
    <property type="term" value="F:metalloendopeptidase activity"/>
    <property type="evidence" value="ECO:0007669"/>
    <property type="project" value="InterPro"/>
</dbReference>
<keyword evidence="6 14" id="KW-0547">Nucleotide-binding</keyword>
<dbReference type="EMBL" id="CP049865">
    <property type="protein sequence ID" value="QIK71768.1"/>
    <property type="molecule type" value="Genomic_DNA"/>
</dbReference>
<evidence type="ECO:0000256" key="9">
    <source>
        <dbReference type="ARBA" id="ARBA00022840"/>
    </source>
</evidence>
<feature type="compositionally biased region" description="Pro residues" evidence="16">
    <location>
        <begin position="732"/>
        <end position="750"/>
    </location>
</feature>
<accession>A0A6G7Y552</accession>
<dbReference type="FunFam" id="1.20.58.760:FF:000001">
    <property type="entry name" value="ATP-dependent zinc metalloprotease FtsH"/>
    <property type="match status" value="1"/>
</dbReference>
<keyword evidence="14" id="KW-1003">Cell membrane</keyword>
<dbReference type="InterPro" id="IPR000642">
    <property type="entry name" value="Peptidase_M41"/>
</dbReference>
<keyword evidence="8 14" id="KW-0862">Zinc</keyword>
<feature type="domain" description="AAA+ ATPase" evidence="17">
    <location>
        <begin position="197"/>
        <end position="336"/>
    </location>
</feature>
<dbReference type="SUPFAM" id="SSF140990">
    <property type="entry name" value="FtsH protease domain-like"/>
    <property type="match status" value="1"/>
</dbReference>
<name>A0A6G7Y552_9ACTN</name>
<keyword evidence="10 14" id="KW-1133">Transmembrane helix</keyword>
<dbReference type="FunFam" id="3.40.50.300:FF:000001">
    <property type="entry name" value="ATP-dependent zinc metalloprotease FtsH"/>
    <property type="match status" value="1"/>
</dbReference>
<dbReference type="InterPro" id="IPR037219">
    <property type="entry name" value="Peptidase_M41-like"/>
</dbReference>
<dbReference type="AlphaFoldDB" id="A0A6G7Y552"/>
<evidence type="ECO:0000256" key="4">
    <source>
        <dbReference type="ARBA" id="ARBA00022692"/>
    </source>
</evidence>
<evidence type="ECO:0000259" key="17">
    <source>
        <dbReference type="SMART" id="SM00382"/>
    </source>
</evidence>
<gene>
    <name evidence="14" type="primary">ftsH</name>
    <name evidence="18" type="ORF">G7070_05135</name>
</gene>
<proteinExistence type="inferred from homology"/>
<dbReference type="GO" id="GO:0016887">
    <property type="term" value="F:ATP hydrolysis activity"/>
    <property type="evidence" value="ECO:0007669"/>
    <property type="project" value="UniProtKB-UniRule"/>
</dbReference>
<evidence type="ECO:0000313" key="19">
    <source>
        <dbReference type="Proteomes" id="UP000501058"/>
    </source>
</evidence>
<dbReference type="Gene3D" id="1.10.8.60">
    <property type="match status" value="1"/>
</dbReference>
<feature type="region of interest" description="Disordered" evidence="16">
    <location>
        <begin position="612"/>
        <end position="798"/>
    </location>
</feature>
<dbReference type="GO" id="GO:0004176">
    <property type="term" value="F:ATP-dependent peptidase activity"/>
    <property type="evidence" value="ECO:0007669"/>
    <property type="project" value="InterPro"/>
</dbReference>
<dbReference type="CDD" id="cd19501">
    <property type="entry name" value="RecA-like_FtsH"/>
    <property type="match status" value="1"/>
</dbReference>
<protein>
    <recommendedName>
        <fullName evidence="14">ATP-dependent zinc metalloprotease FtsH</fullName>
        <ecNumber evidence="14">3.4.24.-</ecNumber>
    </recommendedName>
</protein>
<keyword evidence="7 14" id="KW-0378">Hydrolase</keyword>
<evidence type="ECO:0000256" key="5">
    <source>
        <dbReference type="ARBA" id="ARBA00022723"/>
    </source>
</evidence>
<evidence type="ECO:0000256" key="10">
    <source>
        <dbReference type="ARBA" id="ARBA00022989"/>
    </source>
</evidence>
<sequence length="798" mass="86372">MKAPRFLRSPILWILAGFLIIMLGMNLFSASSRYQQVPTSQVVSVIQGNDPLKEVVMVDGDQEIRIEMAGDNGARIRANWVGQQSNEIVDRLNERVAAGTLESWKAENPDRGLMSMFLMGVLPFLIIGVLFFFMLNSAQGGNRVLGFGKSKAKVASKDTPQSTFKDVAGCEEAIEELQEIREFLSEPGKFQAVGAKIPKGVLLYGPPGTGKTLLARAVAGEAGVPFFSISGSDFVEMFVGVGASRVRDLFEQAKEAAPAIIFIDEIDAVGRHRGAGMGGGHDEREQTLNQLLVEMDGFDVRGGVVLIAATNRPDVLDPALLRPGRFDRQIPVEAPDMKGRLQILQVHAQNKPMAPDVSLETVAKRTPGFTGADLANVLNEAALLTARQNQQWITKANLDEAIDRVIAGPQKRTRVMNERELLITAYHEGGHALVAAAMPGNDPVQKVTILPRGRALGYTMVMPDADKYSQTRGELLDQLAYMLGGRAAEELVFHDPTTGAANDIEKASKVARAMVTEYGMSETVGAVKYGSGDHEPFVGREMGGGGRDYSEDIAGTIDREVEQLIMTAHQEAFDVLAENREVLDELVRQLFEHETLDKEQVARVFEPLKKRPRRPAWTGSENRRPSDVPPIDPPERKIPEPIAPRPAQPIPGANGWDARPGQQGPQGQPAPRPGQGQPWGQQWPQQPYPGQYPGAQQPPHGAPPQPGAQGRPGPYPGQPGPGQPGPGAHRPGQPPYPGAPQYPGRPPYQGAPPYVGPGQQPPQGQQPQGPQPQGQPAPGQRPQQPGPAPERPTADEER</sequence>
<dbReference type="HAMAP" id="MF_01458">
    <property type="entry name" value="FtsH"/>
    <property type="match status" value="1"/>
</dbReference>
<evidence type="ECO:0000313" key="18">
    <source>
        <dbReference type="EMBL" id="QIK71768.1"/>
    </source>
</evidence>
<reference evidence="18 19" key="1">
    <citation type="submission" date="2020-03" db="EMBL/GenBank/DDBJ databases">
        <title>Propioniciclava sp. nov., isolated from Hydrophilus acuminatus.</title>
        <authorList>
            <person name="Hyun D.-W."/>
            <person name="Bae J.-W."/>
        </authorList>
    </citation>
    <scope>NUCLEOTIDE SEQUENCE [LARGE SCALE GENOMIC DNA]</scope>
    <source>
        <strain evidence="18 19">HDW11</strain>
    </source>
</reference>
<comment type="subunit">
    <text evidence="14">Homohexamer.</text>
</comment>
<dbReference type="Gene3D" id="3.40.50.300">
    <property type="entry name" value="P-loop containing nucleotide triphosphate hydrolases"/>
    <property type="match status" value="1"/>
</dbReference>
<keyword evidence="9 14" id="KW-0067">ATP-binding</keyword>
<dbReference type="Proteomes" id="UP000501058">
    <property type="component" value="Chromosome"/>
</dbReference>